<keyword evidence="2" id="KW-1133">Transmembrane helix</keyword>
<comment type="caution">
    <text evidence="4">The sequence shown here is derived from an EMBL/GenBank/DDBJ whole genome shotgun (WGS) entry which is preliminary data.</text>
</comment>
<dbReference type="InterPro" id="IPR014756">
    <property type="entry name" value="Ig_E-set"/>
</dbReference>
<dbReference type="InterPro" id="IPR050827">
    <property type="entry name" value="CRP1_MDG1_kinase"/>
</dbReference>
<dbReference type="AlphaFoldDB" id="A0A953JDF0"/>
<organism evidence="4 5">
    <name type="scientific">Candidatus Nitrobium versatile</name>
    <dbReference type="NCBI Taxonomy" id="2884831"/>
    <lineage>
        <taxon>Bacteria</taxon>
        <taxon>Pseudomonadati</taxon>
        <taxon>Nitrospirota</taxon>
        <taxon>Nitrospiria</taxon>
        <taxon>Nitrospirales</taxon>
        <taxon>Nitrospiraceae</taxon>
        <taxon>Candidatus Nitrobium</taxon>
    </lineage>
</organism>
<evidence type="ECO:0000313" key="4">
    <source>
        <dbReference type="EMBL" id="MBZ0157070.1"/>
    </source>
</evidence>
<dbReference type="PANTHER" id="PTHR10343">
    <property type="entry name" value="5'-AMP-ACTIVATED PROTEIN KINASE , BETA SUBUNIT"/>
    <property type="match status" value="1"/>
</dbReference>
<dbReference type="EMBL" id="JAIOIV010000101">
    <property type="protein sequence ID" value="MBZ0157070.1"/>
    <property type="molecule type" value="Genomic_DNA"/>
</dbReference>
<evidence type="ECO:0000256" key="1">
    <source>
        <dbReference type="ARBA" id="ARBA00010926"/>
    </source>
</evidence>
<dbReference type="CDD" id="cd07184">
    <property type="entry name" value="E_set_Isoamylase_like_N"/>
    <property type="match status" value="1"/>
</dbReference>
<reference evidence="4" key="2">
    <citation type="submission" date="2021-08" db="EMBL/GenBank/DDBJ databases">
        <authorList>
            <person name="Dalcin Martins P."/>
        </authorList>
    </citation>
    <scope>NUCLEOTIDE SEQUENCE</scope>
    <source>
        <strain evidence="4">MAG_39</strain>
    </source>
</reference>
<dbReference type="InterPro" id="IPR013783">
    <property type="entry name" value="Ig-like_fold"/>
</dbReference>
<comment type="similarity">
    <text evidence="1">Belongs to the 5'-AMP-activated protein kinase beta subunit family.</text>
</comment>
<dbReference type="Pfam" id="PF16561">
    <property type="entry name" value="AMPK1_CBM"/>
    <property type="match status" value="1"/>
</dbReference>
<feature type="domain" description="AMP-activated protein kinase glycogen-binding" evidence="3">
    <location>
        <begin position="143"/>
        <end position="225"/>
    </location>
</feature>
<gene>
    <name evidence="4" type="ORF">K8I29_12770</name>
</gene>
<evidence type="ECO:0000259" key="3">
    <source>
        <dbReference type="Pfam" id="PF16561"/>
    </source>
</evidence>
<sequence>MSGTKDLIHKMLDGEISPEEKGKIDTALASDLRLQEELALLQKTVSLIGECGREPVPESFTAEVMKKLPVQIEPVQAKQETKPKRRTAFFDFLFRQRTIRWNVASAAVALSLLLVLSGGFTLLFQEKRSSFSPSPVPSSASAVTFTFHAPHAETVSIAGDFNRWSEEQGTMKREPNGLWTIEIPLPPGTYQYMFVVDGKTWVPDPRADVYRDDGFGNRNSVVRISTL</sequence>
<evidence type="ECO:0000256" key="2">
    <source>
        <dbReference type="SAM" id="Phobius"/>
    </source>
</evidence>
<feature type="transmembrane region" description="Helical" evidence="2">
    <location>
        <begin position="103"/>
        <end position="124"/>
    </location>
</feature>
<dbReference type="SUPFAM" id="SSF81296">
    <property type="entry name" value="E set domains"/>
    <property type="match status" value="1"/>
</dbReference>
<keyword evidence="2" id="KW-0472">Membrane</keyword>
<dbReference type="PANTHER" id="PTHR10343:SF84">
    <property type="entry name" value="5'-AMP-ACTIVATED PROTEIN KINASE SUBUNIT BETA-1"/>
    <property type="match status" value="1"/>
</dbReference>
<dbReference type="InterPro" id="IPR032640">
    <property type="entry name" value="AMPK1_CBM"/>
</dbReference>
<evidence type="ECO:0000313" key="5">
    <source>
        <dbReference type="Proteomes" id="UP000705867"/>
    </source>
</evidence>
<accession>A0A953JDF0</accession>
<dbReference type="Proteomes" id="UP000705867">
    <property type="component" value="Unassembled WGS sequence"/>
</dbReference>
<keyword evidence="2" id="KW-0812">Transmembrane</keyword>
<name>A0A953JDF0_9BACT</name>
<dbReference type="Gene3D" id="2.60.40.10">
    <property type="entry name" value="Immunoglobulins"/>
    <property type="match status" value="1"/>
</dbReference>
<reference evidence="4" key="1">
    <citation type="journal article" date="2021" name="bioRxiv">
        <title>Unraveling nitrogen, sulfur and carbon metabolic pathways and microbial community transcriptional responses to substrate deprivation and toxicity stresses in a bioreactor mimicking anoxic brackish coastal sediment conditions.</title>
        <authorList>
            <person name="Martins P.D."/>
            <person name="Echeveste M.J."/>
            <person name="Arshad A."/>
            <person name="Kurth J."/>
            <person name="Ouboter H."/>
            <person name="Jetten M.S.M."/>
            <person name="Welte C.U."/>
        </authorList>
    </citation>
    <scope>NUCLEOTIDE SEQUENCE</scope>
    <source>
        <strain evidence="4">MAG_39</strain>
    </source>
</reference>
<proteinExistence type="inferred from homology"/>
<protein>
    <recommendedName>
        <fullName evidence="3">AMP-activated protein kinase glycogen-binding domain-containing protein</fullName>
    </recommendedName>
</protein>